<evidence type="ECO:0000313" key="2">
    <source>
        <dbReference type="EMBL" id="MBB4016227.1"/>
    </source>
</evidence>
<comment type="caution">
    <text evidence="2">The sequence shown here is derived from an EMBL/GenBank/DDBJ whole genome shotgun (WGS) entry which is preliminary data.</text>
</comment>
<dbReference type="Pfam" id="PF10932">
    <property type="entry name" value="DUF2783"/>
    <property type="match status" value="1"/>
</dbReference>
<organism evidence="2 3">
    <name type="scientific">Chelatococcus caeni</name>
    <dbReference type="NCBI Taxonomy" id="1348468"/>
    <lineage>
        <taxon>Bacteria</taxon>
        <taxon>Pseudomonadati</taxon>
        <taxon>Pseudomonadota</taxon>
        <taxon>Alphaproteobacteria</taxon>
        <taxon>Hyphomicrobiales</taxon>
        <taxon>Chelatococcaceae</taxon>
        <taxon>Chelatococcus</taxon>
    </lineage>
</organism>
<evidence type="ECO:0000313" key="3">
    <source>
        <dbReference type="Proteomes" id="UP000577362"/>
    </source>
</evidence>
<keyword evidence="3" id="KW-1185">Reference proteome</keyword>
<dbReference type="EMBL" id="JACIEN010000001">
    <property type="protein sequence ID" value="MBB4016227.1"/>
    <property type="molecule type" value="Genomic_DNA"/>
</dbReference>
<evidence type="ECO:0000256" key="1">
    <source>
        <dbReference type="SAM" id="MobiDB-lite"/>
    </source>
</evidence>
<feature type="region of interest" description="Disordered" evidence="1">
    <location>
        <begin position="61"/>
        <end position="83"/>
    </location>
</feature>
<protein>
    <recommendedName>
        <fullName evidence="4">DUF2783 domain-containing protein</fullName>
    </recommendedName>
</protein>
<dbReference type="RefSeq" id="WP_183316003.1">
    <property type="nucleotide sequence ID" value="NZ_JACIEN010000001.1"/>
</dbReference>
<proteinExistence type="predicted"/>
<sequence length="83" mass="8703">MAQLITTPNLSSPDDIYERLVRLHDGLSEAESLKVWSRLVLTLVNHIGDAEVIGEAIAVSRPAGDPKAGRQASDDAPAVGGAV</sequence>
<dbReference type="AlphaFoldDB" id="A0A840C174"/>
<name>A0A840C174_9HYPH</name>
<evidence type="ECO:0008006" key="4">
    <source>
        <dbReference type="Google" id="ProtNLM"/>
    </source>
</evidence>
<accession>A0A840C174</accession>
<dbReference type="Proteomes" id="UP000577362">
    <property type="component" value="Unassembled WGS sequence"/>
</dbReference>
<gene>
    <name evidence="2" type="ORF">GGR16_001233</name>
</gene>
<dbReference type="InterPro" id="IPR021233">
    <property type="entry name" value="DUF2783"/>
</dbReference>
<reference evidence="2 3" key="1">
    <citation type="submission" date="2020-08" db="EMBL/GenBank/DDBJ databases">
        <title>Genomic Encyclopedia of Type Strains, Phase IV (KMG-IV): sequencing the most valuable type-strain genomes for metagenomic binning, comparative biology and taxonomic classification.</title>
        <authorList>
            <person name="Goeker M."/>
        </authorList>
    </citation>
    <scope>NUCLEOTIDE SEQUENCE [LARGE SCALE GENOMIC DNA]</scope>
    <source>
        <strain evidence="2 3">DSM 103737</strain>
    </source>
</reference>